<dbReference type="GO" id="GO:0018279">
    <property type="term" value="P:protein N-linked glycosylation via asparagine"/>
    <property type="evidence" value="ECO:0007669"/>
    <property type="project" value="UniProtKB-UniRule"/>
</dbReference>
<evidence type="ECO:0000259" key="10">
    <source>
        <dbReference type="Pfam" id="PF03345"/>
    </source>
</evidence>
<comment type="subunit">
    <text evidence="9">Component of the oligosaccharyltransferase (OST) complex.</text>
</comment>
<keyword evidence="8 9" id="KW-0472">Membrane</keyword>
<evidence type="ECO:0000256" key="5">
    <source>
        <dbReference type="ARBA" id="ARBA00022692"/>
    </source>
</evidence>
<evidence type="ECO:0000256" key="9">
    <source>
        <dbReference type="RuleBase" id="RU361142"/>
    </source>
</evidence>
<dbReference type="InterPro" id="IPR005013">
    <property type="entry name" value="DDOST_48_kDa_subunit"/>
</dbReference>
<protein>
    <recommendedName>
        <fullName evidence="4 9">Dolichyl-diphosphooligosaccharide--protein glycosyltransferase 48 kDa subunit</fullName>
        <shortName evidence="9">Oligosaccharyl transferase 48 kDa subunit</shortName>
    </recommendedName>
</protein>
<dbReference type="GO" id="GO:0008250">
    <property type="term" value="C:oligosaccharyltransferase complex"/>
    <property type="evidence" value="ECO:0007669"/>
    <property type="project" value="TreeGrafter"/>
</dbReference>
<dbReference type="Pfam" id="PF23358">
    <property type="entry name" value="OST48_MD"/>
    <property type="match status" value="1"/>
</dbReference>
<evidence type="ECO:0000256" key="7">
    <source>
        <dbReference type="ARBA" id="ARBA00022989"/>
    </source>
</evidence>
<feature type="domain" description="OST48 middle" evidence="11">
    <location>
        <begin position="292"/>
        <end position="428"/>
    </location>
</feature>
<evidence type="ECO:0000259" key="11">
    <source>
        <dbReference type="Pfam" id="PF23358"/>
    </source>
</evidence>
<comment type="pathway">
    <text evidence="2 9">Protein modification; protein glycosylation.</text>
</comment>
<proteinExistence type="inferred from homology"/>
<dbReference type="EMBL" id="CAHIKZ030001091">
    <property type="protein sequence ID" value="CAE1252131.1"/>
    <property type="molecule type" value="Genomic_DNA"/>
</dbReference>
<keyword evidence="6 9" id="KW-0256">Endoplasmic reticulum</keyword>
<feature type="signal peptide" evidence="9">
    <location>
        <begin position="1"/>
        <end position="17"/>
    </location>
</feature>
<dbReference type="PANTHER" id="PTHR10830:SF0">
    <property type="entry name" value="DOLICHYL-DIPHOSPHOOLIGOSACCHARIDE--PROTEIN GLYCOSYLTRANSFERASE 48 KDA SUBUNIT"/>
    <property type="match status" value="1"/>
</dbReference>
<keyword evidence="5 9" id="KW-0812">Transmembrane</keyword>
<comment type="caution">
    <text evidence="12">The sequence shown here is derived from an EMBL/GenBank/DDBJ whole genome shotgun (WGS) entry which is preliminary data.</text>
</comment>
<feature type="transmembrane region" description="Helical" evidence="9">
    <location>
        <begin position="405"/>
        <end position="426"/>
    </location>
</feature>
<dbReference type="Pfam" id="PF03345">
    <property type="entry name" value="OST48_N"/>
    <property type="match status" value="1"/>
</dbReference>
<feature type="domain" description="OST48 N-terminal" evidence="10">
    <location>
        <begin position="26"/>
        <end position="278"/>
    </location>
</feature>
<keyword evidence="7 9" id="KW-1133">Transmembrane helix</keyword>
<comment type="similarity">
    <text evidence="3 9">Belongs to the DDOST 48 kDa subunit family.</text>
</comment>
<dbReference type="PANTHER" id="PTHR10830">
    <property type="entry name" value="DOLICHYL-DIPHOSPHOOLIGOSACCHARIDE--PROTEIN GLYCOSYLTRANSFERASE 48 KDA SUBUNIT"/>
    <property type="match status" value="1"/>
</dbReference>
<name>A0A812C1C7_ACAPH</name>
<organism evidence="12 13">
    <name type="scientific">Acanthosepion pharaonis</name>
    <name type="common">Pharaoh cuttlefish</name>
    <name type="synonym">Sepia pharaonis</name>
    <dbReference type="NCBI Taxonomy" id="158019"/>
    <lineage>
        <taxon>Eukaryota</taxon>
        <taxon>Metazoa</taxon>
        <taxon>Spiralia</taxon>
        <taxon>Lophotrochozoa</taxon>
        <taxon>Mollusca</taxon>
        <taxon>Cephalopoda</taxon>
        <taxon>Coleoidea</taxon>
        <taxon>Decapodiformes</taxon>
        <taxon>Sepiida</taxon>
        <taxon>Sepiina</taxon>
        <taxon>Sepiidae</taxon>
        <taxon>Acanthosepion</taxon>
    </lineage>
</organism>
<reference evidence="12" key="1">
    <citation type="submission" date="2021-01" db="EMBL/GenBank/DDBJ databases">
        <authorList>
            <person name="Li R."/>
            <person name="Bekaert M."/>
        </authorList>
    </citation>
    <scope>NUCLEOTIDE SEQUENCE</scope>
    <source>
        <strain evidence="12">Farmed</strain>
    </source>
</reference>
<gene>
    <name evidence="12" type="ORF">SPHA_27849</name>
</gene>
<evidence type="ECO:0000256" key="4">
    <source>
        <dbReference type="ARBA" id="ARBA00013350"/>
    </source>
</evidence>
<sequence>MKFVLIILLLCLQSTLQQPAGSGGRRTLVLVDSWSLRETHSIFFRMLRDRNFELTFKTADDSSLALIKYGEFLYDHLIIFSPSVEEFGGSVDIAAITNFIDNGGNVLVAASSSIGDPLREIATECGVEFDEEKTAVIDHLNYDISDGGKHTMIVADPANLIDAPMIVGKGNTAPILFQGVGMTADSENPLVLNVLHASSTAYSFNPNNKIDEFPHAVGKNTLLIAALQARNNARVVFVGSLDFFSDQFFTSPVQQANQDKIHKKSGNQELAANLAEWVLKMRGVLRAGAVTHHIVNNVNPPPAYTILDDVEYSIQIEEFSNGRWQPFKANDVQLEFVRIDPFVCSTLTEKNGVFSTRFKLPDVYGVYQFRVDYNRMGFTHLFSLTQVSVRPLEHTQYERFIPSAYPYYVSAFSMMFGVFLLSLVFLHYKEDSKEKAE</sequence>
<dbReference type="UniPathway" id="UPA00378"/>
<dbReference type="InterPro" id="IPR055459">
    <property type="entry name" value="OST48_MD"/>
</dbReference>
<evidence type="ECO:0000256" key="8">
    <source>
        <dbReference type="ARBA" id="ARBA00023136"/>
    </source>
</evidence>
<evidence type="ECO:0000256" key="3">
    <source>
        <dbReference type="ARBA" id="ARBA00008743"/>
    </source>
</evidence>
<evidence type="ECO:0000256" key="1">
    <source>
        <dbReference type="ARBA" id="ARBA00004115"/>
    </source>
</evidence>
<dbReference type="OrthoDB" id="29105at2759"/>
<dbReference type="Proteomes" id="UP000597762">
    <property type="component" value="Unassembled WGS sequence"/>
</dbReference>
<keyword evidence="9" id="KW-0732">Signal</keyword>
<dbReference type="AlphaFoldDB" id="A0A812C1C7"/>
<accession>A0A812C1C7</accession>
<comment type="subcellular location">
    <subcellularLocation>
        <location evidence="1 9">Endoplasmic reticulum membrane</location>
        <topology evidence="1 9">Single-pass type I membrane protein</topology>
    </subcellularLocation>
</comment>
<evidence type="ECO:0000313" key="13">
    <source>
        <dbReference type="Proteomes" id="UP000597762"/>
    </source>
</evidence>
<comment type="function">
    <text evidence="9">Subunit of the oligosaccharyl transferase (OST) complex that catalyzes the initial transfer of a defined glycan (Glc(3)Man(9)GlcNAc(2) in eukaryotes) from the lipid carrier dolichol-pyrophosphate to an asparagine residue within an Asn-X-Ser/Thr consensus motif in nascent polypeptide chains, the first step in protein N-glycosylation. N-glycosylation occurs cotranslationally and the complex associates with the Sec61 complex at the channel-forming translocon complex that mediates protein translocation across the endoplasmic reticulum (ER).</text>
</comment>
<evidence type="ECO:0000313" key="12">
    <source>
        <dbReference type="EMBL" id="CAE1252131.1"/>
    </source>
</evidence>
<evidence type="ECO:0000256" key="6">
    <source>
        <dbReference type="ARBA" id="ARBA00022824"/>
    </source>
</evidence>
<dbReference type="InterPro" id="IPR055457">
    <property type="entry name" value="OST48_N"/>
</dbReference>
<feature type="chain" id="PRO_5033104994" description="Dolichyl-diphosphooligosaccharide--protein glycosyltransferase 48 kDa subunit" evidence="9">
    <location>
        <begin position="18"/>
        <end position="437"/>
    </location>
</feature>
<evidence type="ECO:0000256" key="2">
    <source>
        <dbReference type="ARBA" id="ARBA00004922"/>
    </source>
</evidence>
<keyword evidence="13" id="KW-1185">Reference proteome</keyword>